<evidence type="ECO:0000313" key="1">
    <source>
        <dbReference type="EMBL" id="AET37694.1"/>
    </source>
</evidence>
<dbReference type="OMA" id="WLENRWI"/>
<sequence>MPFFSTIEANLTGAFGRLAEVPPIHIIRWLLKLVSIGKYMILHSIWSLLSCFFDLTIRSDSVNNGLTVFLRVLTIFPFIGSPLAHRISSLIGFLKGKFMPFMDNMIKAIEYTFQVKMINDTLMNENVKIVVTGDPFGLNYVDSAPLTTLILSNHRSIIDYIVISKLILETKEAIPDHRKFLWSLVRTKQFKLPPPMDFITWARITNFPTLRLLFNIWSKDENSIVSVSNLHSHILKNRNSAFILFPEVNIITPELVMIQQKLLKSKYEDTPSLKQVLYPRYKQLNAVIKDLACWKKIKKRHSLMEHVVDRLDKWLHDDELIEQDFVELESLLNADTEFEKVHKPVHSEKVRINEFMYHFTIVYYQPVLKRNDPSHIHEHNKPTGIREPHYQLEHITPSLWDMYKAKNGDRPIIIKIHVERCRMDPLLHMKSRHLEKWLENVWCEKEKRITVMESAVKLQ</sequence>
<dbReference type="GO" id="GO:0036149">
    <property type="term" value="P:phosphatidylinositol acyl-chain remodeling"/>
    <property type="evidence" value="ECO:0007669"/>
    <property type="project" value="TreeGrafter"/>
</dbReference>
<dbReference type="RefSeq" id="XP_003644511.1">
    <property type="nucleotide sequence ID" value="XM_003644463.1"/>
</dbReference>
<evidence type="ECO:0008006" key="3">
    <source>
        <dbReference type="Google" id="ProtNLM"/>
    </source>
</evidence>
<keyword evidence="2" id="KW-1185">Reference proteome</keyword>
<dbReference type="PANTHER" id="PTHR10983:SF70">
    <property type="entry name" value="PROTEIN MUM3"/>
    <property type="match status" value="1"/>
</dbReference>
<proteinExistence type="predicted"/>
<dbReference type="PANTHER" id="PTHR10983">
    <property type="entry name" value="1-ACYLGLYCEROL-3-PHOSPHATE ACYLTRANSFERASE-RELATED"/>
    <property type="match status" value="1"/>
</dbReference>
<evidence type="ECO:0000313" key="2">
    <source>
        <dbReference type="Proteomes" id="UP000006790"/>
    </source>
</evidence>
<gene>
    <name evidence="1" type="ordered locus">Ecym_1468</name>
</gene>
<dbReference type="GO" id="GO:0016746">
    <property type="term" value="F:acyltransferase activity"/>
    <property type="evidence" value="ECO:0007669"/>
    <property type="project" value="TreeGrafter"/>
</dbReference>
<dbReference type="HOGENOM" id="CLU_045029_0_0_1"/>
<dbReference type="OrthoDB" id="189226at2759"/>
<dbReference type="eggNOG" id="ENOG502QWMQ">
    <property type="taxonomic scope" value="Eukaryota"/>
</dbReference>
<protein>
    <recommendedName>
        <fullName evidence="3">Phospholipid/glycerol acyltransferase domain-containing protein</fullName>
    </recommendedName>
</protein>
<dbReference type="FunCoup" id="G8JMH7">
    <property type="interactions" value="47"/>
</dbReference>
<accession>G8JMH7</accession>
<name>G8JMH7_ERECY</name>
<dbReference type="GeneID" id="11472964"/>
<reference evidence="2" key="1">
    <citation type="journal article" date="2012" name="G3 (Bethesda)">
        <title>Pichia sorbitophila, an interspecies yeast hybrid reveals early steps of genome resolution following polyploidization.</title>
        <authorList>
            <person name="Leh Louis V."/>
            <person name="Despons L."/>
            <person name="Friedrich A."/>
            <person name="Martin T."/>
            <person name="Durrens P."/>
            <person name="Casaregola S."/>
            <person name="Neuveglise C."/>
            <person name="Fairhead C."/>
            <person name="Marck C."/>
            <person name="Cruz J.A."/>
            <person name="Straub M.L."/>
            <person name="Kugler V."/>
            <person name="Sacerdot C."/>
            <person name="Uzunov Z."/>
            <person name="Thierry A."/>
            <person name="Weiss S."/>
            <person name="Bleykasten C."/>
            <person name="De Montigny J."/>
            <person name="Jacques N."/>
            <person name="Jung P."/>
            <person name="Lemaire M."/>
            <person name="Mallet S."/>
            <person name="Morel G."/>
            <person name="Richard G.F."/>
            <person name="Sarkar A."/>
            <person name="Savel G."/>
            <person name="Schacherer J."/>
            <person name="Seret M.L."/>
            <person name="Talla E."/>
            <person name="Samson G."/>
            <person name="Jubin C."/>
            <person name="Poulain J."/>
            <person name="Vacherie B."/>
            <person name="Barbe V."/>
            <person name="Pelletier E."/>
            <person name="Sherman D.J."/>
            <person name="Westhof E."/>
            <person name="Weissenbach J."/>
            <person name="Baret P.V."/>
            <person name="Wincker P."/>
            <person name="Gaillardin C."/>
            <person name="Dujon B."/>
            <person name="Souciet J.L."/>
        </authorList>
    </citation>
    <scope>NUCLEOTIDE SEQUENCE [LARGE SCALE GENOMIC DNA]</scope>
    <source>
        <strain evidence="2">CBS 270.75 / DBVPG 7215 / KCTC 17166 / NRRL Y-17582</strain>
    </source>
</reference>
<dbReference type="GO" id="GO:0005783">
    <property type="term" value="C:endoplasmic reticulum"/>
    <property type="evidence" value="ECO:0007669"/>
    <property type="project" value="TreeGrafter"/>
</dbReference>
<dbReference type="InParanoid" id="G8JMH7"/>
<dbReference type="Proteomes" id="UP000006790">
    <property type="component" value="Chromosome 1"/>
</dbReference>
<dbReference type="AlphaFoldDB" id="G8JMH7"/>
<organism evidence="1 2">
    <name type="scientific">Eremothecium cymbalariae (strain CBS 270.75 / DBVPG 7215 / KCTC 17166 / NRRL Y-17582)</name>
    <name type="common">Yeast</name>
    <dbReference type="NCBI Taxonomy" id="931890"/>
    <lineage>
        <taxon>Eukaryota</taxon>
        <taxon>Fungi</taxon>
        <taxon>Dikarya</taxon>
        <taxon>Ascomycota</taxon>
        <taxon>Saccharomycotina</taxon>
        <taxon>Saccharomycetes</taxon>
        <taxon>Saccharomycetales</taxon>
        <taxon>Saccharomycetaceae</taxon>
        <taxon>Eremothecium</taxon>
    </lineage>
</organism>
<dbReference type="KEGG" id="erc:Ecym_1468"/>
<dbReference type="STRING" id="931890.G8JMH7"/>
<dbReference type="EMBL" id="CP002497">
    <property type="protein sequence ID" value="AET37694.1"/>
    <property type="molecule type" value="Genomic_DNA"/>
</dbReference>